<dbReference type="KEGG" id="taes:123168540"/>
<dbReference type="PANTHER" id="PTHR31672">
    <property type="entry name" value="BNACNNG10540D PROTEIN"/>
    <property type="match status" value="1"/>
</dbReference>
<dbReference type="SUPFAM" id="SSF101898">
    <property type="entry name" value="NHL repeat"/>
    <property type="match status" value="1"/>
</dbReference>
<proteinExistence type="predicted"/>
<dbReference type="NCBIfam" id="TIGR01640">
    <property type="entry name" value="F_box_assoc_1"/>
    <property type="match status" value="1"/>
</dbReference>
<dbReference type="STRING" id="4565.A0A3B6TYK7"/>
<gene>
    <name evidence="2" type="primary">LOC123168540</name>
</gene>
<feature type="domain" description="F-box" evidence="1">
    <location>
        <begin position="7"/>
        <end position="53"/>
    </location>
</feature>
<dbReference type="RefSeq" id="XP_044442355.1">
    <property type="nucleotide sequence ID" value="XM_044586420.1"/>
</dbReference>
<dbReference type="Gramene" id="TraesJAG7D03G04457840.1">
    <property type="protein sequence ID" value="TraesJAG7D03G04457840.1.CDS1"/>
    <property type="gene ID" value="TraesJAG7D03G04457840"/>
</dbReference>
<dbReference type="InterPro" id="IPR013187">
    <property type="entry name" value="F-box-assoc_dom_typ3"/>
</dbReference>
<dbReference type="SMART" id="SM00256">
    <property type="entry name" value="FBOX"/>
    <property type="match status" value="1"/>
</dbReference>
<dbReference type="InterPro" id="IPR001810">
    <property type="entry name" value="F-box_dom"/>
</dbReference>
<dbReference type="EnsemblPlants" id="TraesCS7D02G493300.1">
    <property type="protein sequence ID" value="TraesCS7D02G493300.1.cds1"/>
    <property type="gene ID" value="TraesCS7D02G493300"/>
</dbReference>
<evidence type="ECO:0000313" key="3">
    <source>
        <dbReference type="Proteomes" id="UP000019116"/>
    </source>
</evidence>
<dbReference type="Gramene" id="TraesJUL7D03G04519310.1">
    <property type="protein sequence ID" value="TraesJUL7D03G04519310.1.CDS1"/>
    <property type="gene ID" value="TraesJUL7D03G04519310"/>
</dbReference>
<dbReference type="Gramene" id="TraesPARA_EIv1.0_2627700.1">
    <property type="protein sequence ID" value="TraesPARA_EIv1.0_2627700.1.CDS1"/>
    <property type="gene ID" value="TraesPARA_EIv1.0_2627700"/>
</dbReference>
<dbReference type="Gramene" id="TraesCAD_scaffold_043957_01G000100.1">
    <property type="protein sequence ID" value="TraesCAD_scaffold_043957_01G000100.1"/>
    <property type="gene ID" value="TraesCAD_scaffold_043957_01G000100"/>
</dbReference>
<evidence type="ECO:0000259" key="1">
    <source>
        <dbReference type="PROSITE" id="PS50181"/>
    </source>
</evidence>
<dbReference type="Pfam" id="PF00646">
    <property type="entry name" value="F-box"/>
    <property type="match status" value="1"/>
</dbReference>
<dbReference type="Gramene" id="TraesARI7D03G04551750.1">
    <property type="protein sequence ID" value="TraesARI7D03G04551750.1.CDS1"/>
    <property type="gene ID" value="TraesARI7D03G04551750"/>
</dbReference>
<dbReference type="GeneID" id="123168540"/>
<keyword evidence="3" id="KW-1185">Reference proteome</keyword>
<name>A0A3B6TYK7_WHEAT</name>
<dbReference type="Proteomes" id="UP000019116">
    <property type="component" value="Chromosome 7D"/>
</dbReference>
<dbReference type="AlphaFoldDB" id="A0A3B6TYK7"/>
<dbReference type="Gramene" id="TraesCLE_scaffold_089832_01G000100.1">
    <property type="protein sequence ID" value="TraesCLE_scaffold_089832_01G000100.1"/>
    <property type="gene ID" value="TraesCLE_scaffold_089832_01G000100"/>
</dbReference>
<dbReference type="OMA" id="EAQIWAF"/>
<protein>
    <recommendedName>
        <fullName evidence="1">F-box domain-containing protein</fullName>
    </recommendedName>
</protein>
<dbReference type="Gramene" id="TraesWEE_scaffold_162829_01G000100.1">
    <property type="protein sequence ID" value="TraesWEE_scaffold_162829_01G000100.1"/>
    <property type="gene ID" value="TraesWEE_scaffold_162829_01G000100"/>
</dbReference>
<dbReference type="Gramene" id="TraesROB_scaffold_044193_01G000300.1">
    <property type="protein sequence ID" value="TraesROB_scaffold_044193_01G000300.1"/>
    <property type="gene ID" value="TraesROB_scaffold_044193_01G000300"/>
</dbReference>
<dbReference type="InterPro" id="IPR036047">
    <property type="entry name" value="F-box-like_dom_sf"/>
</dbReference>
<dbReference type="InterPro" id="IPR017451">
    <property type="entry name" value="F-box-assoc_interact_dom"/>
</dbReference>
<dbReference type="Gene3D" id="1.20.1280.50">
    <property type="match status" value="1"/>
</dbReference>
<organism evidence="2">
    <name type="scientific">Triticum aestivum</name>
    <name type="common">Wheat</name>
    <dbReference type="NCBI Taxonomy" id="4565"/>
    <lineage>
        <taxon>Eukaryota</taxon>
        <taxon>Viridiplantae</taxon>
        <taxon>Streptophyta</taxon>
        <taxon>Embryophyta</taxon>
        <taxon>Tracheophyta</taxon>
        <taxon>Spermatophyta</taxon>
        <taxon>Magnoliopsida</taxon>
        <taxon>Liliopsida</taxon>
        <taxon>Poales</taxon>
        <taxon>Poaceae</taxon>
        <taxon>BOP clade</taxon>
        <taxon>Pooideae</taxon>
        <taxon>Triticodae</taxon>
        <taxon>Triticeae</taxon>
        <taxon>Triticinae</taxon>
        <taxon>Triticum</taxon>
    </lineage>
</organism>
<dbReference type="Gramene" id="TraesCS7D02G493300.1">
    <property type="protein sequence ID" value="TraesCS7D02G493300.1.cds1"/>
    <property type="gene ID" value="TraesCS7D02G493300"/>
</dbReference>
<dbReference type="Pfam" id="PF08268">
    <property type="entry name" value="FBA_3"/>
    <property type="match status" value="1"/>
</dbReference>
<dbReference type="PROSITE" id="PS50181">
    <property type="entry name" value="FBOX"/>
    <property type="match status" value="1"/>
</dbReference>
<sequence length="395" mass="44852">MPDKKGATMLEDLPGEIMDMILIRLPSKDVGRCRVVNTSWRSATSTPKFMLEHHRRQPLVPIVDAHGRAVSHVVFGDVGGGTSSQELWPLVREGNLSFTLKGSCDGFLIIYHHTQPSFFICNPVTRKYVILPQPQGQFNFVIGFYRHHPTGEYRVLWFSLSHDSSKSSVYVLTVGSDKPRRIIVKIPTVSSPSVENRLMNEVHFSSGFSPPVHHRGSLHWWLSGSSDITGGCADTIVFDTEAESFRWMRSPGQHCPNSMLFDMKGTLAFWAGSTPASFSTMDVWVMQDYEAQIWAFKYRIELSTVEASRQLYLTSYKKKKRTPIDSMVQSFNDMAVLNERELLVRFNGKHVLHCDVDGKFLGLVKIGKNQHCMRLAHYRLQESILPIPSHEMHQG</sequence>
<reference evidence="2" key="2">
    <citation type="submission" date="2018-10" db="UniProtKB">
        <authorList>
            <consortium name="EnsemblPlants"/>
        </authorList>
    </citation>
    <scope>IDENTIFICATION</scope>
</reference>
<dbReference type="Gramene" id="TraesCS7D03G1167000.1">
    <property type="protein sequence ID" value="TraesCS7D03G1167000.1.CDS1"/>
    <property type="gene ID" value="TraesCS7D03G1167000"/>
</dbReference>
<reference evidence="2" key="1">
    <citation type="submission" date="2018-08" db="EMBL/GenBank/DDBJ databases">
        <authorList>
            <person name="Rossello M."/>
        </authorList>
    </citation>
    <scope>NUCLEOTIDE SEQUENCE [LARGE SCALE GENOMIC DNA]</scope>
    <source>
        <strain evidence="2">cv. Chinese Spring</strain>
    </source>
</reference>
<dbReference type="Gramene" id="TraesSTA7D03G04468760.1">
    <property type="protein sequence ID" value="TraesSTA7D03G04468760.1.CDS1"/>
    <property type="gene ID" value="TraesSTA7D03G04468760"/>
</dbReference>
<dbReference type="InterPro" id="IPR050796">
    <property type="entry name" value="SCF_F-box_component"/>
</dbReference>
<accession>A0A3B6TYK7</accession>
<dbReference type="PANTHER" id="PTHR31672:SF2">
    <property type="entry name" value="F-BOX DOMAIN-CONTAINING PROTEIN"/>
    <property type="match status" value="1"/>
</dbReference>
<dbReference type="Gramene" id="TraesLAC7D03G04422250.1">
    <property type="protein sequence ID" value="TraesLAC7D03G04422250.1.CDS1"/>
    <property type="gene ID" value="TraesLAC7D03G04422250"/>
</dbReference>
<dbReference type="Gramene" id="TraesLDM7D03G04481960.1">
    <property type="protein sequence ID" value="TraesLDM7D03G04481960.1.CDS1"/>
    <property type="gene ID" value="TraesLDM7D03G04481960"/>
</dbReference>
<evidence type="ECO:0000313" key="2">
    <source>
        <dbReference type="EnsemblPlants" id="TraesCS7D02G493300.1.cds1"/>
    </source>
</evidence>
<dbReference type="Gramene" id="TraesSYM7D03G04529260.1">
    <property type="protein sequence ID" value="TraesSYM7D03G04529260.1.CDS1"/>
    <property type="gene ID" value="TraesSYM7D03G04529260"/>
</dbReference>
<dbReference type="SUPFAM" id="SSF81383">
    <property type="entry name" value="F-box domain"/>
    <property type="match status" value="1"/>
</dbReference>